<keyword evidence="2" id="KW-1185">Reference proteome</keyword>
<dbReference type="HOGENOM" id="CLU_215019_0_0_3"/>
<gene>
    <name evidence="1" type="ordered locus">PMT_2915</name>
</gene>
<dbReference type="Proteomes" id="UP000001423">
    <property type="component" value="Chromosome"/>
</dbReference>
<dbReference type="AlphaFoldDB" id="B9ESS9"/>
<reference evidence="1 2" key="1">
    <citation type="journal article" date="2003" name="Nature">
        <title>Genome divergence in two Prochlorococcus ecotypes reflects oceanic niche differentiation.</title>
        <authorList>
            <person name="Rocap G."/>
            <person name="Larimer F.W."/>
            <person name="Lamerdin J.E."/>
            <person name="Malfatti S."/>
            <person name="Chain P."/>
            <person name="Ahlgren N.A."/>
            <person name="Arellano A."/>
            <person name="Coleman M."/>
            <person name="Hauser L."/>
            <person name="Hess W.R."/>
            <person name="Johnson Z.I."/>
            <person name="Land M.L."/>
            <person name="Lindell D."/>
            <person name="Post A.F."/>
            <person name="Regala W."/>
            <person name="Shah M."/>
            <person name="Shaw S.L."/>
            <person name="Steglich C."/>
            <person name="Sullivan M.B."/>
            <person name="Ting C.S."/>
            <person name="Tolonen A."/>
            <person name="Webb E.A."/>
            <person name="Zinser E.R."/>
            <person name="Chisholm S.W."/>
        </authorList>
    </citation>
    <scope>NUCLEOTIDE SEQUENCE [LARGE SCALE GENOMIC DNA]</scope>
    <source>
        <strain evidence="2">MIT 9313</strain>
    </source>
</reference>
<name>B9ESS9_PROMM</name>
<dbReference type="eggNOG" id="COG3689">
    <property type="taxonomic scope" value="Bacteria"/>
</dbReference>
<dbReference type="EMBL" id="BX548175">
    <property type="protein sequence ID" value="CAX32433.1"/>
    <property type="molecule type" value="Genomic_DNA"/>
</dbReference>
<proteinExistence type="predicted"/>
<sequence length="47" mass="5400">MDAKPKVNQWLKIEGHMKVETRQGQRVAVVVPETITPIPRPERPLEP</sequence>
<accession>B9ESS9</accession>
<organism evidence="1 2">
    <name type="scientific">Prochlorococcus marinus (strain MIT 9313)</name>
    <dbReference type="NCBI Taxonomy" id="74547"/>
    <lineage>
        <taxon>Bacteria</taxon>
        <taxon>Bacillati</taxon>
        <taxon>Cyanobacteriota</taxon>
        <taxon>Cyanophyceae</taxon>
        <taxon>Synechococcales</taxon>
        <taxon>Prochlorococcaceae</taxon>
        <taxon>Prochlorococcus</taxon>
    </lineage>
</organism>
<protein>
    <submittedName>
        <fullName evidence="1">Uncharacterized protein</fullName>
    </submittedName>
</protein>
<evidence type="ECO:0000313" key="1">
    <source>
        <dbReference type="EMBL" id="CAX32433.1"/>
    </source>
</evidence>
<dbReference type="KEGG" id="pmt:PMT_2915"/>
<evidence type="ECO:0000313" key="2">
    <source>
        <dbReference type="Proteomes" id="UP000001423"/>
    </source>
</evidence>